<dbReference type="InterPro" id="IPR050313">
    <property type="entry name" value="Carb_Metab_HTH_regulators"/>
</dbReference>
<dbReference type="SMART" id="SM01134">
    <property type="entry name" value="DeoRC"/>
    <property type="match status" value="1"/>
</dbReference>
<dbReference type="InterPro" id="IPR036390">
    <property type="entry name" value="WH_DNA-bd_sf"/>
</dbReference>
<dbReference type="Proteomes" id="UP000470010">
    <property type="component" value="Unassembled WGS sequence"/>
</dbReference>
<evidence type="ECO:0000256" key="5">
    <source>
        <dbReference type="ARBA" id="ARBA00024937"/>
    </source>
</evidence>
<dbReference type="SMART" id="SM00420">
    <property type="entry name" value="HTH_DEOR"/>
    <property type="match status" value="1"/>
</dbReference>
<dbReference type="Gene3D" id="1.10.10.10">
    <property type="entry name" value="Winged helix-like DNA-binding domain superfamily/Winged helix DNA-binding domain"/>
    <property type="match status" value="1"/>
</dbReference>
<dbReference type="SUPFAM" id="SSF100950">
    <property type="entry name" value="NagB/RpiA/CoA transferase-like"/>
    <property type="match status" value="1"/>
</dbReference>
<keyword evidence="3" id="KW-0805">Transcription regulation</keyword>
<dbReference type="InterPro" id="IPR001034">
    <property type="entry name" value="DeoR_HTH"/>
</dbReference>
<comment type="function">
    <text evidence="5">Repressor of the lactose catabolism operon. Galactose-6-phosphate is the inducer.</text>
</comment>
<dbReference type="InterPro" id="IPR014036">
    <property type="entry name" value="DeoR-like_C"/>
</dbReference>
<name>A0A7K0G7D9_9ACTN</name>
<proteinExistence type="predicted"/>
<dbReference type="AlphaFoldDB" id="A0A7K0G7D9"/>
<feature type="domain" description="HTH deoR-type" evidence="6">
    <location>
        <begin position="14"/>
        <end position="69"/>
    </location>
</feature>
<evidence type="ECO:0000256" key="3">
    <source>
        <dbReference type="ARBA" id="ARBA00023015"/>
    </source>
</evidence>
<organism evidence="7 8">
    <name type="scientific">Enorma shizhengliae</name>
    <dbReference type="NCBI Taxonomy" id="2606615"/>
    <lineage>
        <taxon>Bacteria</taxon>
        <taxon>Bacillati</taxon>
        <taxon>Actinomycetota</taxon>
        <taxon>Coriobacteriia</taxon>
        <taxon>Coriobacteriales</taxon>
        <taxon>Coriobacteriaceae</taxon>
        <taxon>Enorma</taxon>
    </lineage>
</organism>
<dbReference type="PROSITE" id="PS51000">
    <property type="entry name" value="HTH_DEOR_2"/>
    <property type="match status" value="1"/>
</dbReference>
<comment type="caution">
    <text evidence="7">The sequence shown here is derived from an EMBL/GenBank/DDBJ whole genome shotgun (WGS) entry which is preliminary data.</text>
</comment>
<dbReference type="InterPro" id="IPR036388">
    <property type="entry name" value="WH-like_DNA-bd_sf"/>
</dbReference>
<evidence type="ECO:0000256" key="4">
    <source>
        <dbReference type="ARBA" id="ARBA00023163"/>
    </source>
</evidence>
<dbReference type="InterPro" id="IPR037171">
    <property type="entry name" value="NagB/RpiA_transferase-like"/>
</dbReference>
<keyword evidence="8" id="KW-1185">Reference proteome</keyword>
<gene>
    <name evidence="7" type="ORF">GJE22_03720</name>
</gene>
<dbReference type="Pfam" id="PF08220">
    <property type="entry name" value="HTH_DeoR"/>
    <property type="match status" value="1"/>
</dbReference>
<dbReference type="GO" id="GO:0003700">
    <property type="term" value="F:DNA-binding transcription factor activity"/>
    <property type="evidence" value="ECO:0007669"/>
    <property type="project" value="InterPro"/>
</dbReference>
<evidence type="ECO:0000259" key="6">
    <source>
        <dbReference type="PROSITE" id="PS51000"/>
    </source>
</evidence>
<protein>
    <recommendedName>
        <fullName evidence="1">Lactose phosphotransferase system repressor</fullName>
    </recommendedName>
</protein>
<dbReference type="Pfam" id="PF00455">
    <property type="entry name" value="DeoRC"/>
    <property type="match status" value="1"/>
</dbReference>
<evidence type="ECO:0000256" key="1">
    <source>
        <dbReference type="ARBA" id="ARBA00021390"/>
    </source>
</evidence>
<dbReference type="SUPFAM" id="SSF46785">
    <property type="entry name" value="Winged helix' DNA-binding domain"/>
    <property type="match status" value="1"/>
</dbReference>
<evidence type="ECO:0000256" key="2">
    <source>
        <dbReference type="ARBA" id="ARBA00022491"/>
    </source>
</evidence>
<dbReference type="PANTHER" id="PTHR30363">
    <property type="entry name" value="HTH-TYPE TRANSCRIPTIONAL REGULATOR SRLR-RELATED"/>
    <property type="match status" value="1"/>
</dbReference>
<evidence type="ECO:0000313" key="7">
    <source>
        <dbReference type="EMBL" id="MRX79715.1"/>
    </source>
</evidence>
<keyword evidence="2" id="KW-0678">Repressor</keyword>
<dbReference type="EMBL" id="VTFZ01000003">
    <property type="protein sequence ID" value="MRX79715.1"/>
    <property type="molecule type" value="Genomic_DNA"/>
</dbReference>
<dbReference type="PANTHER" id="PTHR30363:SF4">
    <property type="entry name" value="GLYCEROL-3-PHOSPHATE REGULON REPRESSOR"/>
    <property type="match status" value="1"/>
</dbReference>
<sequence>MLFLSWRREAGMLKVQRQEELVRLCNTTGLLTVNEAAEILGTSPMTIRRDMEELAKDGRIERVRGGARSIVPMAQAEREYPHEKKRSQHSSEKQHIAQIAAGLINEGDAVFLGAGTTCELITQYLGEKSLSVVTNSLSAFELLKSNPNIELYLLGGLYRPKTSVLYGHLTEEALSSLSVDKVFFGVNGICAPDVMGHNVDISNLQRMALDKGRKRYILADSSKFFRRDLFTFYSLEQIDAVITDPGITPEQRAACEEYTQVMC</sequence>
<keyword evidence="4" id="KW-0804">Transcription</keyword>
<evidence type="ECO:0000313" key="8">
    <source>
        <dbReference type="Proteomes" id="UP000470010"/>
    </source>
</evidence>
<accession>A0A7K0G7D9</accession>
<dbReference type="Gene3D" id="3.40.50.1360">
    <property type="match status" value="1"/>
</dbReference>
<dbReference type="PRINTS" id="PR00037">
    <property type="entry name" value="HTHLACR"/>
</dbReference>
<reference evidence="8" key="1">
    <citation type="submission" date="2019-08" db="EMBL/GenBank/DDBJ databases">
        <title>Arthrobacter sp. nov., isolated from plateau pika and Tibetan wild ass.</title>
        <authorList>
            <person name="Ge Y."/>
        </authorList>
    </citation>
    <scope>NUCLEOTIDE SEQUENCE [LARGE SCALE GENOMIC DNA]</scope>
    <source>
        <strain evidence="8">HF-1365</strain>
    </source>
</reference>